<evidence type="ECO:0000313" key="1">
    <source>
        <dbReference type="EMBL" id="CUV01313.1"/>
    </source>
</evidence>
<protein>
    <recommendedName>
        <fullName evidence="2">Dihydroorotase</fullName>
    </recommendedName>
</protein>
<dbReference type="AlphaFoldDB" id="A0A170Q978"/>
<accession>A0A170Q978</accession>
<dbReference type="EMBL" id="FAXA01000042">
    <property type="protein sequence ID" value="CUV01313.1"/>
    <property type="molecule type" value="Genomic_DNA"/>
</dbReference>
<sequence length="42" mass="4540">MVDPREFQSMGKNTPLQGATLKGQVIAAMVQGRFVYEDGAVV</sequence>
<dbReference type="GO" id="GO:0016810">
    <property type="term" value="F:hydrolase activity, acting on carbon-nitrogen (but not peptide) bonds"/>
    <property type="evidence" value="ECO:0007669"/>
    <property type="project" value="InterPro"/>
</dbReference>
<proteinExistence type="predicted"/>
<dbReference type="Gene3D" id="2.30.40.10">
    <property type="entry name" value="Urease, subunit C, domain 1"/>
    <property type="match status" value="1"/>
</dbReference>
<dbReference type="InterPro" id="IPR011059">
    <property type="entry name" value="Metal-dep_hydrolase_composite"/>
</dbReference>
<reference evidence="1" key="1">
    <citation type="submission" date="2015-10" db="EMBL/GenBank/DDBJ databases">
        <authorList>
            <person name="Gilbert D.G."/>
        </authorList>
    </citation>
    <scope>NUCLEOTIDE SEQUENCE</scope>
</reference>
<organism evidence="1">
    <name type="scientific">hydrothermal vent metagenome</name>
    <dbReference type="NCBI Taxonomy" id="652676"/>
    <lineage>
        <taxon>unclassified sequences</taxon>
        <taxon>metagenomes</taxon>
        <taxon>ecological metagenomes</taxon>
    </lineage>
</organism>
<dbReference type="SUPFAM" id="SSF51338">
    <property type="entry name" value="Composite domain of metallo-dependent hydrolases"/>
    <property type="match status" value="1"/>
</dbReference>
<evidence type="ECO:0008006" key="2">
    <source>
        <dbReference type="Google" id="ProtNLM"/>
    </source>
</evidence>
<name>A0A170Q978_9ZZZZ</name>
<gene>
    <name evidence="1" type="ORF">MGWOODY_Clf365</name>
</gene>